<comment type="similarity">
    <text evidence="1">Belongs to the HEBP family.</text>
</comment>
<accession>A0ABR2YEA0</accession>
<proteinExistence type="inferred from homology"/>
<dbReference type="SUPFAM" id="SSF55136">
    <property type="entry name" value="Probable bacterial effector-binding domain"/>
    <property type="match status" value="1"/>
</dbReference>
<dbReference type="PANTHER" id="PTHR11220">
    <property type="entry name" value="HEME-BINDING PROTEIN-RELATED"/>
    <property type="match status" value="1"/>
</dbReference>
<dbReference type="Proteomes" id="UP001491310">
    <property type="component" value="Unassembled WGS sequence"/>
</dbReference>
<organism evidence="2 3">
    <name type="scientific">Coccomyxa subellipsoidea</name>
    <dbReference type="NCBI Taxonomy" id="248742"/>
    <lineage>
        <taxon>Eukaryota</taxon>
        <taxon>Viridiplantae</taxon>
        <taxon>Chlorophyta</taxon>
        <taxon>core chlorophytes</taxon>
        <taxon>Trebouxiophyceae</taxon>
        <taxon>Trebouxiophyceae incertae sedis</taxon>
        <taxon>Coccomyxaceae</taxon>
        <taxon>Coccomyxa</taxon>
    </lineage>
</organism>
<evidence type="ECO:0000256" key="1">
    <source>
        <dbReference type="ARBA" id="ARBA00009817"/>
    </source>
</evidence>
<dbReference type="InterPro" id="IPR006917">
    <property type="entry name" value="SOUL_heme-bd"/>
</dbReference>
<dbReference type="InterPro" id="IPR011256">
    <property type="entry name" value="Reg_factor_effector_dom_sf"/>
</dbReference>
<name>A0ABR2YEA0_9CHLO</name>
<reference evidence="2 3" key="1">
    <citation type="journal article" date="2024" name="Nat. Commun.">
        <title>Phylogenomics reveals the evolutionary origins of lichenization in chlorophyte algae.</title>
        <authorList>
            <person name="Puginier C."/>
            <person name="Libourel C."/>
            <person name="Otte J."/>
            <person name="Skaloud P."/>
            <person name="Haon M."/>
            <person name="Grisel S."/>
            <person name="Petersen M."/>
            <person name="Berrin J.G."/>
            <person name="Delaux P.M."/>
            <person name="Dal Grande F."/>
            <person name="Keller J."/>
        </authorList>
    </citation>
    <scope>NUCLEOTIDE SEQUENCE [LARGE SCALE GENOMIC DNA]</scope>
    <source>
        <strain evidence="2 3">SAG 216-7</strain>
    </source>
</reference>
<dbReference type="Gene3D" id="3.20.80.10">
    <property type="entry name" value="Regulatory factor, effector binding domain"/>
    <property type="match status" value="1"/>
</dbReference>
<dbReference type="Pfam" id="PF04832">
    <property type="entry name" value="SOUL"/>
    <property type="match status" value="1"/>
</dbReference>
<dbReference type="PANTHER" id="PTHR11220:SF58">
    <property type="entry name" value="SOUL HEME-BINDING FAMILY PROTEIN"/>
    <property type="match status" value="1"/>
</dbReference>
<evidence type="ECO:0000313" key="2">
    <source>
        <dbReference type="EMBL" id="KAK9903516.1"/>
    </source>
</evidence>
<sequence>MPYERRDEGYIGLGAYFDGANGQGVRLRQTQPVVMRFKPNGSKTMELLVGSRQDGEPLEAPPQPKDGRLTLEVAGGEVAAVLKFEGSATRETTLKAVAQLKNVLESDGLRLAEEEAAGAFRLAQYGPLNSLSTRVNEVLLRVLL</sequence>
<keyword evidence="3" id="KW-1185">Reference proteome</keyword>
<gene>
    <name evidence="2" type="ORF">WJX75_007851</name>
</gene>
<dbReference type="EMBL" id="JALJOT010000014">
    <property type="protein sequence ID" value="KAK9903516.1"/>
    <property type="molecule type" value="Genomic_DNA"/>
</dbReference>
<evidence type="ECO:0008006" key="4">
    <source>
        <dbReference type="Google" id="ProtNLM"/>
    </source>
</evidence>
<comment type="caution">
    <text evidence="2">The sequence shown here is derived from an EMBL/GenBank/DDBJ whole genome shotgun (WGS) entry which is preliminary data.</text>
</comment>
<protein>
    <recommendedName>
        <fullName evidence="4">SOUL heme-binding protein</fullName>
    </recommendedName>
</protein>
<evidence type="ECO:0000313" key="3">
    <source>
        <dbReference type="Proteomes" id="UP001491310"/>
    </source>
</evidence>